<evidence type="ECO:0000313" key="10">
    <source>
        <dbReference type="Proteomes" id="UP000028640"/>
    </source>
</evidence>
<dbReference type="Gene3D" id="1.20.1250.20">
    <property type="entry name" value="MFS general substrate transporter like domains"/>
    <property type="match status" value="1"/>
</dbReference>
<dbReference type="PRINTS" id="PR01036">
    <property type="entry name" value="TCRTETB"/>
</dbReference>
<comment type="subcellular location">
    <subcellularLocation>
        <location evidence="1">Cell membrane</location>
        <topology evidence="1">Multi-pass membrane protein</topology>
    </subcellularLocation>
</comment>
<feature type="transmembrane region" description="Helical" evidence="7">
    <location>
        <begin position="175"/>
        <end position="196"/>
    </location>
</feature>
<dbReference type="EMBL" id="JMPJ01000076">
    <property type="protein sequence ID" value="KFC77227.1"/>
    <property type="molecule type" value="Genomic_DNA"/>
</dbReference>
<dbReference type="AlphaFoldDB" id="A0A085G0I2"/>
<evidence type="ECO:0000256" key="5">
    <source>
        <dbReference type="ARBA" id="ARBA00022989"/>
    </source>
</evidence>
<dbReference type="CDD" id="cd17321">
    <property type="entry name" value="MFS_MMR_MDR_like"/>
    <property type="match status" value="1"/>
</dbReference>
<feature type="transmembrane region" description="Helical" evidence="7">
    <location>
        <begin position="145"/>
        <end position="169"/>
    </location>
</feature>
<dbReference type="eggNOG" id="COG0477">
    <property type="taxonomic scope" value="Bacteria"/>
</dbReference>
<dbReference type="PROSITE" id="PS50850">
    <property type="entry name" value="MFS"/>
    <property type="match status" value="1"/>
</dbReference>
<feature type="transmembrane region" description="Helical" evidence="7">
    <location>
        <begin position="311"/>
        <end position="331"/>
    </location>
</feature>
<name>A0A085G0I2_EWIA3</name>
<evidence type="ECO:0000313" key="9">
    <source>
        <dbReference type="EMBL" id="KFC77227.1"/>
    </source>
</evidence>
<dbReference type="GO" id="GO:0005886">
    <property type="term" value="C:plasma membrane"/>
    <property type="evidence" value="ECO:0007669"/>
    <property type="project" value="UniProtKB-SubCell"/>
</dbReference>
<evidence type="ECO:0000256" key="2">
    <source>
        <dbReference type="ARBA" id="ARBA00022448"/>
    </source>
</evidence>
<dbReference type="Gene3D" id="1.20.1720.10">
    <property type="entry name" value="Multidrug resistance protein D"/>
    <property type="match status" value="1"/>
</dbReference>
<organism evidence="9 10">
    <name type="scientific">Ewingella americana (strain ATCC 33852 / DSM 4580 / CCUG 14506 / JCM 5911 / LMG 7869 / NCTC 12157 / CDC 1468-78)</name>
    <dbReference type="NCBI Taxonomy" id="910964"/>
    <lineage>
        <taxon>Bacteria</taxon>
        <taxon>Pseudomonadati</taxon>
        <taxon>Pseudomonadota</taxon>
        <taxon>Gammaproteobacteria</taxon>
        <taxon>Enterobacterales</taxon>
        <taxon>Yersiniaceae</taxon>
        <taxon>Ewingella</taxon>
    </lineage>
</organism>
<sequence length="477" mass="49870">MELFSNRPGDDGLPGRDRFFAMLTVMTMAAMVVFDGSMVNIALPQIARSLEVTAAAAVWVSNGYLLSAAMSLAIFAALGSHIGFRALFSGGLILFTLASVGCVLSTSLDMLIAMRLLQGIGGAATLSIGPAILRTVFPNRLLGRVLGVNALLIAASTAVAPMLGGAILAALSWQWLFAINIPLGIVALLLALRVVPGKISTVRQPFDVAGGALSAITLGALIMAANSFSHADNGHFSSQTLLDALAYAVAAMLAGIAFVWRQRRAPKPLLPLGMFASSRFSLAALTSLASFVSQGITFVALPFLFQNVYGYSAFTSALLFTPWPIGIILAAPNAGRLADRHSPAVISTIGLGIFALGLILLSLLPEQAAMWDICLRSLVCGIGFGCFQSPNNREMLANASRENSGYASGVLAIMRTFGQCLGTALVGVILSISIGDAAHEAQAIHLSLWVAVIATALAIVVSLSRIRNTHHQPQKEA</sequence>
<feature type="transmembrane region" description="Helical" evidence="7">
    <location>
        <begin position="86"/>
        <end position="106"/>
    </location>
</feature>
<keyword evidence="5 7" id="KW-1133">Transmembrane helix</keyword>
<keyword evidence="2" id="KW-0813">Transport</keyword>
<feature type="transmembrane region" description="Helical" evidence="7">
    <location>
        <begin position="343"/>
        <end position="363"/>
    </location>
</feature>
<feature type="transmembrane region" description="Helical" evidence="7">
    <location>
        <begin position="408"/>
        <end position="434"/>
    </location>
</feature>
<dbReference type="Proteomes" id="UP000028640">
    <property type="component" value="Unassembled WGS sequence"/>
</dbReference>
<feature type="transmembrane region" description="Helical" evidence="7">
    <location>
        <begin position="55"/>
        <end position="79"/>
    </location>
</feature>
<dbReference type="GeneID" id="78382256"/>
<dbReference type="RefSeq" id="WP_034796076.1">
    <property type="nucleotide sequence ID" value="NZ_JMPJ01000076.1"/>
</dbReference>
<comment type="caution">
    <text evidence="9">The sequence shown here is derived from an EMBL/GenBank/DDBJ whole genome shotgun (WGS) entry which is preliminary data.</text>
</comment>
<dbReference type="Pfam" id="PF07690">
    <property type="entry name" value="MFS_1"/>
    <property type="match status" value="1"/>
</dbReference>
<feature type="transmembrane region" description="Helical" evidence="7">
    <location>
        <begin position="369"/>
        <end position="387"/>
    </location>
</feature>
<keyword evidence="4 7" id="KW-0812">Transmembrane</keyword>
<evidence type="ECO:0000259" key="8">
    <source>
        <dbReference type="PROSITE" id="PS50850"/>
    </source>
</evidence>
<dbReference type="GO" id="GO:0022857">
    <property type="term" value="F:transmembrane transporter activity"/>
    <property type="evidence" value="ECO:0007669"/>
    <property type="project" value="InterPro"/>
</dbReference>
<feature type="transmembrane region" description="Helical" evidence="7">
    <location>
        <begin position="446"/>
        <end position="466"/>
    </location>
</feature>
<evidence type="ECO:0000256" key="7">
    <source>
        <dbReference type="SAM" id="Phobius"/>
    </source>
</evidence>
<feature type="domain" description="Major facilitator superfamily (MFS) profile" evidence="8">
    <location>
        <begin position="21"/>
        <end position="470"/>
    </location>
</feature>
<feature type="transmembrane region" description="Helical" evidence="7">
    <location>
        <begin position="280"/>
        <end position="305"/>
    </location>
</feature>
<dbReference type="SUPFAM" id="SSF103473">
    <property type="entry name" value="MFS general substrate transporter"/>
    <property type="match status" value="1"/>
</dbReference>
<keyword evidence="3" id="KW-1003">Cell membrane</keyword>
<feature type="transmembrane region" description="Helical" evidence="7">
    <location>
        <begin position="240"/>
        <end position="260"/>
    </location>
</feature>
<keyword evidence="6 7" id="KW-0472">Membrane</keyword>
<gene>
    <name evidence="9" type="ORF">GEAM_4353</name>
</gene>
<dbReference type="InterPro" id="IPR020846">
    <property type="entry name" value="MFS_dom"/>
</dbReference>
<proteinExistence type="predicted"/>
<protein>
    <submittedName>
        <fullName evidence="9">Major facilitator superfamily permease</fullName>
    </submittedName>
</protein>
<evidence type="ECO:0000256" key="6">
    <source>
        <dbReference type="ARBA" id="ARBA00023136"/>
    </source>
</evidence>
<dbReference type="InterPro" id="IPR036259">
    <property type="entry name" value="MFS_trans_sf"/>
</dbReference>
<dbReference type="InterPro" id="IPR011701">
    <property type="entry name" value="MFS"/>
</dbReference>
<evidence type="ECO:0000256" key="1">
    <source>
        <dbReference type="ARBA" id="ARBA00004651"/>
    </source>
</evidence>
<reference evidence="9 10" key="1">
    <citation type="submission" date="2014-05" db="EMBL/GenBank/DDBJ databases">
        <title>ATOL: Assembling a taxonomically balanced genome-scale reconstruction of the evolutionary history of the Enterobacteriaceae.</title>
        <authorList>
            <person name="Plunkett G.III."/>
            <person name="Neeno-Eckwall E.C."/>
            <person name="Glasner J.D."/>
            <person name="Perna N.T."/>
        </authorList>
    </citation>
    <scope>NUCLEOTIDE SEQUENCE [LARGE SCALE GENOMIC DNA]</scope>
    <source>
        <strain evidence="9 10">ATCC 33852</strain>
    </source>
</reference>
<feature type="transmembrane region" description="Helical" evidence="7">
    <location>
        <begin position="20"/>
        <end position="43"/>
    </location>
</feature>
<accession>A0A085G0I2</accession>
<evidence type="ECO:0000256" key="3">
    <source>
        <dbReference type="ARBA" id="ARBA00022475"/>
    </source>
</evidence>
<dbReference type="OrthoDB" id="9812221at2"/>
<dbReference type="PANTHER" id="PTHR42718">
    <property type="entry name" value="MAJOR FACILITATOR SUPERFAMILY MULTIDRUG TRANSPORTER MFSC"/>
    <property type="match status" value="1"/>
</dbReference>
<evidence type="ECO:0000256" key="4">
    <source>
        <dbReference type="ARBA" id="ARBA00022692"/>
    </source>
</evidence>
<keyword evidence="10" id="KW-1185">Reference proteome</keyword>
<feature type="transmembrane region" description="Helical" evidence="7">
    <location>
        <begin position="208"/>
        <end position="228"/>
    </location>
</feature>
<dbReference type="STRING" id="910964.GEAM_4353"/>
<dbReference type="PANTHER" id="PTHR42718:SF46">
    <property type="entry name" value="BLR6921 PROTEIN"/>
    <property type="match status" value="1"/>
</dbReference>